<dbReference type="InterPro" id="IPR027417">
    <property type="entry name" value="P-loop_NTPase"/>
</dbReference>
<sequence length="1297" mass="144877">MSLQFLLNSEDSEDRSAEWYLANTRVETDVYGYSRGHGHGDSSTSTSTSTSLGSRAPTSPVSRQWTPLKPGSSHSTCGGLSPGSDQGGYPTSPASSMGRSHSSRLSLRRLSRAVSLDDEDSADDETCETVCYGMIHKVDVKLMGDLTAIAKKLKQMGPGSSTSSSSSSSSRQQKTFIVTEQPDHILLSFPDGTPFGYLRSHMKNALTKLLDRKNLAFEAVAEAKALQDTVAKARKTSGAVARVDLYVYGSRRLAPVVGDRLSKWKLWLQRPEAEQQQQQQQQQQGERPAAKVTPERASRLAAELTALHMLEPWQSSSVADFLALIYLLSSQHDLGCSRILPSAAVMDPSNRDVESFAASLDAFRSCLDESQSAAFASANFDDLQLDILAIQADQDRHRTMMNLPRLNSFLAGMEGLDSALRCFLSDEIVTTLMAHIWGPTRWFLKTASVDDFAFDQLLDVYYLLGQEFVPFNECEVLFRESPETRQCLSSLYDDLLRFEAAVARLFGRSSWLKTFRPSWRGLAGNFEAIAVSLKMHAAVIEEVMFRTTSSSPAAQRRASDTMSDIVWDRSSVAAKMHQYSVQRQVLWQDFDAQARDRMQRQSLEVSRWIAASPVTEALHAEYCRARASVPGAGRWLLGRPEIGRWLTAPDLDSPVMWLHGKPGIGKTVLSSMLVEECISLQRQGEVPPASQVHFFYCEEGDANLNTALGVFRGLLHQLLLSREDLLSTMLDEARNGGQLTLSTSETARDLVELCLESPSRRYIVIDGLDACEPSEAKRVVSLLTHMAKKPGVRAGRLRVLFTSRSSAELKRVFDAANMLEIDPAQNLRDIHHYVGVRLTKTTGLPLNEDETNQLQDQVTRKSGGLFLNAHLATESLMLQRSRTELQEAASRDNNTGDWYARILSGVMQRVDQEFRGGRERASALFSWLSGAKRPLHWHEVRGIACRSHDSITVAGDREPWEALIQSCRPLLQVLPGTRIQLIHQTAKMHIEMPRAQCDLAIFCLDHLSQPWFDPDCPEVDRRGHALQGRLALEDYIVVNWAGHLEAVLHDCKHLLKDTPYGSAFERALVNFFHIHHAGISQNTDAPPVLRAHDIPGIASHAKLLALYTHVYNHRKSGHHDPRVSVVTVDDAFSKNRKVLEALASTVGGRGALAVAYGPKMFKCSQPACDFFSEGFETEAERDHHLNRHERPFPCPLDGCTQAPFGFTTKKDRERHVRHYHPEESDQPPAFVQPTRRVEDARFLCNICGKSFTRNINLKGHMRSHFGERPFACSSCGKAFTRLNDCRRHEKIHVKKAE</sequence>
<dbReference type="GO" id="GO:0005634">
    <property type="term" value="C:nucleus"/>
    <property type="evidence" value="ECO:0007669"/>
    <property type="project" value="UniProtKB-SubCell"/>
</dbReference>
<dbReference type="Gene3D" id="3.30.160.60">
    <property type="entry name" value="Classic Zinc Finger"/>
    <property type="match status" value="3"/>
</dbReference>
<keyword evidence="6" id="KW-0539">Nucleus</keyword>
<dbReference type="PROSITE" id="PS00028">
    <property type="entry name" value="ZINC_FINGER_C2H2_1"/>
    <property type="match status" value="2"/>
</dbReference>
<dbReference type="EMBL" id="CVQI01003669">
    <property type="protein sequence ID" value="CRK12966.1"/>
    <property type="molecule type" value="Genomic_DNA"/>
</dbReference>
<dbReference type="GO" id="GO:0008270">
    <property type="term" value="F:zinc ion binding"/>
    <property type="evidence" value="ECO:0007669"/>
    <property type="project" value="UniProtKB-KW"/>
</dbReference>
<organism evidence="10 11">
    <name type="scientific">Verticillium longisporum</name>
    <name type="common">Verticillium dahliae var. longisporum</name>
    <dbReference type="NCBI Taxonomy" id="100787"/>
    <lineage>
        <taxon>Eukaryota</taxon>
        <taxon>Fungi</taxon>
        <taxon>Dikarya</taxon>
        <taxon>Ascomycota</taxon>
        <taxon>Pezizomycotina</taxon>
        <taxon>Sordariomycetes</taxon>
        <taxon>Hypocreomycetidae</taxon>
        <taxon>Glomerellales</taxon>
        <taxon>Plectosphaerellaceae</taxon>
        <taxon>Verticillium</taxon>
    </lineage>
</organism>
<evidence type="ECO:0000256" key="8">
    <source>
        <dbReference type="SAM" id="MobiDB-lite"/>
    </source>
</evidence>
<feature type="compositionally biased region" description="Low complexity" evidence="8">
    <location>
        <begin position="275"/>
        <end position="284"/>
    </location>
</feature>
<keyword evidence="5" id="KW-0862">Zinc</keyword>
<dbReference type="PANTHER" id="PTHR10039">
    <property type="entry name" value="AMELOGENIN"/>
    <property type="match status" value="1"/>
</dbReference>
<feature type="compositionally biased region" description="Polar residues" evidence="8">
    <location>
        <begin position="52"/>
        <end position="65"/>
    </location>
</feature>
<dbReference type="Pfam" id="PF24883">
    <property type="entry name" value="NPHP3_N"/>
    <property type="match status" value="1"/>
</dbReference>
<evidence type="ECO:0000256" key="6">
    <source>
        <dbReference type="ARBA" id="ARBA00023242"/>
    </source>
</evidence>
<dbReference type="SUPFAM" id="SSF52540">
    <property type="entry name" value="P-loop containing nucleoside triphosphate hydrolases"/>
    <property type="match status" value="1"/>
</dbReference>
<evidence type="ECO:0000259" key="9">
    <source>
        <dbReference type="PROSITE" id="PS50157"/>
    </source>
</evidence>
<feature type="compositionally biased region" description="Low complexity" evidence="8">
    <location>
        <begin position="42"/>
        <end position="51"/>
    </location>
</feature>
<evidence type="ECO:0000256" key="5">
    <source>
        <dbReference type="ARBA" id="ARBA00022833"/>
    </source>
</evidence>
<evidence type="ECO:0000256" key="3">
    <source>
        <dbReference type="ARBA" id="ARBA00022737"/>
    </source>
</evidence>
<dbReference type="InterPro" id="IPR056884">
    <property type="entry name" value="NPHP3-like_N"/>
</dbReference>
<evidence type="ECO:0000313" key="11">
    <source>
        <dbReference type="Proteomes" id="UP000045706"/>
    </source>
</evidence>
<name>A0A0G4KTG1_VERLO</name>
<dbReference type="SMART" id="SM00355">
    <property type="entry name" value="ZnF_C2H2"/>
    <property type="match status" value="4"/>
</dbReference>
<dbReference type="InterPro" id="IPR036236">
    <property type="entry name" value="Znf_C2H2_sf"/>
</dbReference>
<feature type="domain" description="C2H2-type" evidence="9">
    <location>
        <begin position="1270"/>
        <end position="1297"/>
    </location>
</feature>
<dbReference type="InterPro" id="IPR013087">
    <property type="entry name" value="Znf_C2H2_type"/>
</dbReference>
<gene>
    <name evidence="10" type="ORF">BN1723_009876</name>
</gene>
<protein>
    <recommendedName>
        <fullName evidence="9">C2H2-type domain-containing protein</fullName>
    </recommendedName>
</protein>
<accession>A0A0G4KTG1</accession>
<dbReference type="FunFam" id="3.30.160.60:FF:000145">
    <property type="entry name" value="Zinc finger protein 574"/>
    <property type="match status" value="1"/>
</dbReference>
<keyword evidence="3" id="KW-0677">Repeat</keyword>
<feature type="compositionally biased region" description="Low complexity" evidence="8">
    <location>
        <begin position="95"/>
        <end position="105"/>
    </location>
</feature>
<evidence type="ECO:0000256" key="1">
    <source>
        <dbReference type="ARBA" id="ARBA00004123"/>
    </source>
</evidence>
<feature type="domain" description="C2H2-type" evidence="9">
    <location>
        <begin position="1242"/>
        <end position="1269"/>
    </location>
</feature>
<evidence type="ECO:0000313" key="10">
    <source>
        <dbReference type="EMBL" id="CRK12966.1"/>
    </source>
</evidence>
<evidence type="ECO:0000256" key="2">
    <source>
        <dbReference type="ARBA" id="ARBA00022723"/>
    </source>
</evidence>
<proteinExistence type="predicted"/>
<keyword evidence="4 7" id="KW-0863">Zinc-finger</keyword>
<feature type="region of interest" description="Disordered" evidence="8">
    <location>
        <begin position="275"/>
        <end position="295"/>
    </location>
</feature>
<dbReference type="PANTHER" id="PTHR10039:SF14">
    <property type="entry name" value="NACHT DOMAIN-CONTAINING PROTEIN"/>
    <property type="match status" value="1"/>
</dbReference>
<dbReference type="GO" id="GO:0032502">
    <property type="term" value="P:developmental process"/>
    <property type="evidence" value="ECO:0007669"/>
    <property type="project" value="UniProtKB-ARBA"/>
</dbReference>
<evidence type="ECO:0000256" key="4">
    <source>
        <dbReference type="ARBA" id="ARBA00022771"/>
    </source>
</evidence>
<evidence type="ECO:0000256" key="7">
    <source>
        <dbReference type="PROSITE-ProRule" id="PRU00042"/>
    </source>
</evidence>
<dbReference type="FunFam" id="3.30.160.60:FF:000202">
    <property type="entry name" value="Zinc finger protein 574"/>
    <property type="match status" value="1"/>
</dbReference>
<dbReference type="Gene3D" id="3.40.50.300">
    <property type="entry name" value="P-loop containing nucleotide triphosphate hydrolases"/>
    <property type="match status" value="1"/>
</dbReference>
<dbReference type="PROSITE" id="PS50157">
    <property type="entry name" value="ZINC_FINGER_C2H2_2"/>
    <property type="match status" value="2"/>
</dbReference>
<dbReference type="SUPFAM" id="SSF57667">
    <property type="entry name" value="beta-beta-alpha zinc fingers"/>
    <property type="match status" value="1"/>
</dbReference>
<feature type="region of interest" description="Disordered" evidence="8">
    <location>
        <begin position="31"/>
        <end position="106"/>
    </location>
</feature>
<dbReference type="Proteomes" id="UP000045706">
    <property type="component" value="Unassembled WGS sequence"/>
</dbReference>
<dbReference type="Pfam" id="PF00096">
    <property type="entry name" value="zf-C2H2"/>
    <property type="match status" value="1"/>
</dbReference>
<keyword evidence="2" id="KW-0479">Metal-binding</keyword>
<reference evidence="11" key="1">
    <citation type="submission" date="2015-05" db="EMBL/GenBank/DDBJ databases">
        <authorList>
            <person name="Fogelqvist Johan"/>
        </authorList>
    </citation>
    <scope>NUCLEOTIDE SEQUENCE [LARGE SCALE GENOMIC DNA]</scope>
</reference>
<comment type="subcellular location">
    <subcellularLocation>
        <location evidence="1">Nucleus</location>
    </subcellularLocation>
</comment>